<comment type="caution">
    <text evidence="2">The sequence shown here is derived from an EMBL/GenBank/DDBJ whole genome shotgun (WGS) entry which is preliminary data.</text>
</comment>
<keyword evidence="1" id="KW-0812">Transmembrane</keyword>
<evidence type="ECO:0000313" key="3">
    <source>
        <dbReference type="Proteomes" id="UP001597468"/>
    </source>
</evidence>
<organism evidence="2 3">
    <name type="scientific">Salinimicrobium flavum</name>
    <dbReference type="NCBI Taxonomy" id="1737065"/>
    <lineage>
        <taxon>Bacteria</taxon>
        <taxon>Pseudomonadati</taxon>
        <taxon>Bacteroidota</taxon>
        <taxon>Flavobacteriia</taxon>
        <taxon>Flavobacteriales</taxon>
        <taxon>Flavobacteriaceae</taxon>
        <taxon>Salinimicrobium</taxon>
    </lineage>
</organism>
<dbReference type="RefSeq" id="WP_380754557.1">
    <property type="nucleotide sequence ID" value="NZ_JBHULT010000012.1"/>
</dbReference>
<protein>
    <submittedName>
        <fullName evidence="2">Uncharacterized protein</fullName>
    </submittedName>
</protein>
<proteinExistence type="predicted"/>
<dbReference type="Proteomes" id="UP001597468">
    <property type="component" value="Unassembled WGS sequence"/>
</dbReference>
<keyword evidence="3" id="KW-1185">Reference proteome</keyword>
<evidence type="ECO:0000256" key="1">
    <source>
        <dbReference type="SAM" id="Phobius"/>
    </source>
</evidence>
<accession>A0ABW5J2A0</accession>
<dbReference type="EMBL" id="JBHULT010000012">
    <property type="protein sequence ID" value="MFD2519070.1"/>
    <property type="molecule type" value="Genomic_DNA"/>
</dbReference>
<feature type="transmembrane region" description="Helical" evidence="1">
    <location>
        <begin position="83"/>
        <end position="103"/>
    </location>
</feature>
<sequence>MNKKELPYKNTSGFRIPKDYFEDFEARMMHKVNSSESEFNLKQGSNPFKVPSSYFQEFEERMLLRIDPVKRTSKVISLFRSKTLTYVAGIAAVLAIIFISTILTTSENVSFGDLDMVAVENYLLETLDMADPEEIPMINEKVFSFATSNDPNLDREALYEYLNDNVEDPSLLLNDN</sequence>
<evidence type="ECO:0000313" key="2">
    <source>
        <dbReference type="EMBL" id="MFD2519070.1"/>
    </source>
</evidence>
<keyword evidence="1" id="KW-0472">Membrane</keyword>
<gene>
    <name evidence="2" type="ORF">ACFSTG_14275</name>
</gene>
<reference evidence="3" key="1">
    <citation type="journal article" date="2019" name="Int. J. Syst. Evol. Microbiol.">
        <title>The Global Catalogue of Microorganisms (GCM) 10K type strain sequencing project: providing services to taxonomists for standard genome sequencing and annotation.</title>
        <authorList>
            <consortium name="The Broad Institute Genomics Platform"/>
            <consortium name="The Broad Institute Genome Sequencing Center for Infectious Disease"/>
            <person name="Wu L."/>
            <person name="Ma J."/>
        </authorList>
    </citation>
    <scope>NUCLEOTIDE SEQUENCE [LARGE SCALE GENOMIC DNA]</scope>
    <source>
        <strain evidence="3">KCTC 42585</strain>
    </source>
</reference>
<keyword evidence="1" id="KW-1133">Transmembrane helix</keyword>
<name>A0ABW5J2A0_9FLAO</name>